<organism evidence="5 6">
    <name type="scientific">Prorocentrum cordatum</name>
    <dbReference type="NCBI Taxonomy" id="2364126"/>
    <lineage>
        <taxon>Eukaryota</taxon>
        <taxon>Sar</taxon>
        <taxon>Alveolata</taxon>
        <taxon>Dinophyceae</taxon>
        <taxon>Prorocentrales</taxon>
        <taxon>Prorocentraceae</taxon>
        <taxon>Prorocentrum</taxon>
    </lineage>
</organism>
<dbReference type="PANTHER" id="PTHR19211">
    <property type="entry name" value="ATP-BINDING TRANSPORT PROTEIN-RELATED"/>
    <property type="match status" value="1"/>
</dbReference>
<evidence type="ECO:0000256" key="1">
    <source>
        <dbReference type="ARBA" id="ARBA00022737"/>
    </source>
</evidence>
<gene>
    <name evidence="5" type="ORF">PCOR1329_LOCUS23329</name>
</gene>
<feature type="domain" description="ABC transporter" evidence="4">
    <location>
        <begin position="32"/>
        <end position="283"/>
    </location>
</feature>
<dbReference type="PANTHER" id="PTHR19211:SF15">
    <property type="entry name" value="ATP-BINDING CASSETTE SUB-FAMILY F MEMBER 2"/>
    <property type="match status" value="1"/>
</dbReference>
<dbReference type="InterPro" id="IPR032781">
    <property type="entry name" value="ABC_tran_Xtn"/>
</dbReference>
<keyword evidence="3" id="KW-0067">ATP-binding</keyword>
<evidence type="ECO:0000256" key="3">
    <source>
        <dbReference type="ARBA" id="ARBA00022840"/>
    </source>
</evidence>
<evidence type="ECO:0000313" key="5">
    <source>
        <dbReference type="EMBL" id="CAK0822262.1"/>
    </source>
</evidence>
<dbReference type="Proteomes" id="UP001189429">
    <property type="component" value="Unassembled WGS sequence"/>
</dbReference>
<dbReference type="EMBL" id="CAUYUJ010007890">
    <property type="protein sequence ID" value="CAK0822262.1"/>
    <property type="molecule type" value="Genomic_DNA"/>
</dbReference>
<dbReference type="PROSITE" id="PS50893">
    <property type="entry name" value="ABC_TRANSPORTER_2"/>
    <property type="match status" value="1"/>
</dbReference>
<dbReference type="CDD" id="cd03221">
    <property type="entry name" value="ABCF_EF-3"/>
    <property type="match status" value="1"/>
</dbReference>
<dbReference type="InterPro" id="IPR003593">
    <property type="entry name" value="AAA+_ATPase"/>
</dbReference>
<dbReference type="InterPro" id="IPR027417">
    <property type="entry name" value="P-loop_NTPase"/>
</dbReference>
<evidence type="ECO:0000256" key="2">
    <source>
        <dbReference type="ARBA" id="ARBA00022741"/>
    </source>
</evidence>
<reference evidence="5" key="1">
    <citation type="submission" date="2023-10" db="EMBL/GenBank/DDBJ databases">
        <authorList>
            <person name="Chen Y."/>
            <person name="Shah S."/>
            <person name="Dougan E. K."/>
            <person name="Thang M."/>
            <person name="Chan C."/>
        </authorList>
    </citation>
    <scope>NUCLEOTIDE SEQUENCE [LARGE SCALE GENOMIC DNA]</scope>
</reference>
<dbReference type="SMART" id="SM00382">
    <property type="entry name" value="AAA"/>
    <property type="match status" value="2"/>
</dbReference>
<accession>A0ABN9RUZ8</accession>
<dbReference type="InterPro" id="IPR050611">
    <property type="entry name" value="ABCF"/>
</dbReference>
<keyword evidence="2" id="KW-0547">Nucleotide-binding</keyword>
<dbReference type="InterPro" id="IPR003439">
    <property type="entry name" value="ABC_transporter-like_ATP-bd"/>
</dbReference>
<dbReference type="Gene3D" id="3.40.50.300">
    <property type="entry name" value="P-loop containing nucleotide triphosphate hydrolases"/>
    <property type="match status" value="2"/>
</dbReference>
<dbReference type="Pfam" id="PF12848">
    <property type="entry name" value="ABC_tran_Xtn"/>
    <property type="match status" value="1"/>
</dbReference>
<evidence type="ECO:0000313" key="6">
    <source>
        <dbReference type="Proteomes" id="UP001189429"/>
    </source>
</evidence>
<dbReference type="Pfam" id="PF00005">
    <property type="entry name" value="ABC_tran"/>
    <property type="match status" value="2"/>
</dbReference>
<keyword evidence="6" id="KW-1185">Reference proteome</keyword>
<dbReference type="PROSITE" id="PS00211">
    <property type="entry name" value="ABC_TRANSPORTER_1"/>
    <property type="match status" value="1"/>
</dbReference>
<sequence length="482" mass="54111">MLEGTSNVKRLAVLETAVVTGVLASQEQSRDVKIDQFSLSVYGKEFINDTKLELTFGRRIGLIGQNGSGKSTMLAAIAAREIPIPKHVDMWFLDSEAKPEEVTAIQAVVDVVAKEHERLTELVNKLIEEDAEKNAEMLGVIGEKLDKMEPETFEPRACELLHGLGFTEKMMHKHTKDMSGGWRMRVALAQALFVEPTLLLLDEPTNHLDLGACVWLEEYLKTYPNTLLFTSHSEDFMNGVCTNIMQLTQKGTLVTWAGNYDQYHKTRTELEKNQMTKYKKEQDDIAHLKDFIRSCGTYSNLRIQAESKQKIIDKMVEAGLTEKPMPDPTYQFRFPDSEKLAPPVIQFAGVSFSYSGKKEDHLYENLELGVDLDSRIALVGPNGAGKSTLLKLMLKEIEPTVGEVKRSGKLRIGHYNQHSEAVLDLEKTPLIFLKELYPEGIVTTKGQEKMEDAQWRGKLGSFGITGDFQTRKMKVGGHSPTA</sequence>
<dbReference type="InterPro" id="IPR017871">
    <property type="entry name" value="ABC_transporter-like_CS"/>
</dbReference>
<dbReference type="SUPFAM" id="SSF52540">
    <property type="entry name" value="P-loop containing nucleoside triphosphate hydrolases"/>
    <property type="match status" value="2"/>
</dbReference>
<evidence type="ECO:0000259" key="4">
    <source>
        <dbReference type="PROSITE" id="PS50893"/>
    </source>
</evidence>
<name>A0ABN9RUZ8_9DINO</name>
<keyword evidence="1" id="KW-0677">Repeat</keyword>
<protein>
    <recommendedName>
        <fullName evidence="4">ABC transporter domain-containing protein</fullName>
    </recommendedName>
</protein>
<comment type="caution">
    <text evidence="5">The sequence shown here is derived from an EMBL/GenBank/DDBJ whole genome shotgun (WGS) entry which is preliminary data.</text>
</comment>
<proteinExistence type="predicted"/>